<reference evidence="7" key="1">
    <citation type="journal article" date="2006" name="Proc. Natl. Acad. Sci. U.S.A.">
        <title>The complete genome of Rhodococcus sp. RHA1 provides insights into a catabolic powerhouse.</title>
        <authorList>
            <person name="McLeod M.P."/>
            <person name="Warren R.L."/>
            <person name="Hsiao W.W.L."/>
            <person name="Araki N."/>
            <person name="Myhre M."/>
            <person name="Fernandes C."/>
            <person name="Miyazawa D."/>
            <person name="Wong W."/>
            <person name="Lillquist A.L."/>
            <person name="Wang D."/>
            <person name="Dosanjh M."/>
            <person name="Hara H."/>
            <person name="Petrescu A."/>
            <person name="Morin R.D."/>
            <person name="Yang G."/>
            <person name="Stott J.M."/>
            <person name="Schein J.E."/>
            <person name="Shin H."/>
            <person name="Smailus D."/>
            <person name="Siddiqui A.S."/>
            <person name="Marra M.A."/>
            <person name="Jones S.J.M."/>
            <person name="Holt R."/>
            <person name="Brinkman F.S.L."/>
            <person name="Miyauchi K."/>
            <person name="Fukuda M."/>
            <person name="Davies J.E."/>
            <person name="Mohn W.W."/>
            <person name="Eltis L.D."/>
        </authorList>
    </citation>
    <scope>NUCLEOTIDE SEQUENCE [LARGE SCALE GENOMIC DNA]</scope>
    <source>
        <strain evidence="7">RHA1</strain>
    </source>
</reference>
<dbReference type="GO" id="GO:0005524">
    <property type="term" value="F:ATP binding"/>
    <property type="evidence" value="ECO:0007669"/>
    <property type="project" value="UniProtKB-KW"/>
</dbReference>
<name>Q0RV64_RHOJR</name>
<feature type="domain" description="ABC transporter" evidence="5">
    <location>
        <begin position="260"/>
        <end position="501"/>
    </location>
</feature>
<dbReference type="InterPro" id="IPR003439">
    <property type="entry name" value="ABC_transporter-like_ATP-bd"/>
</dbReference>
<geneLocation type="plasmid" evidence="6 7">
    <name>pRHL3</name>
</geneLocation>
<dbReference type="PROSITE" id="PS00211">
    <property type="entry name" value="ABC_TRANSPORTER_1"/>
    <property type="match status" value="1"/>
</dbReference>
<dbReference type="EMBL" id="CP000434">
    <property type="protein sequence ID" value="ABH00822.1"/>
    <property type="molecule type" value="Genomic_DNA"/>
</dbReference>
<dbReference type="HOGENOM" id="CLU_000604_92_3_11"/>
<keyword evidence="6" id="KW-0614">Plasmid</keyword>
<keyword evidence="6" id="KW-0762">Sugar transport</keyword>
<dbReference type="GO" id="GO:0016887">
    <property type="term" value="F:ATP hydrolysis activity"/>
    <property type="evidence" value="ECO:0007669"/>
    <property type="project" value="InterPro"/>
</dbReference>
<dbReference type="InterPro" id="IPR017871">
    <property type="entry name" value="ABC_transporter-like_CS"/>
</dbReference>
<dbReference type="InterPro" id="IPR027417">
    <property type="entry name" value="P-loop_NTPase"/>
</dbReference>
<dbReference type="Pfam" id="PF00005">
    <property type="entry name" value="ABC_tran"/>
    <property type="match status" value="2"/>
</dbReference>
<keyword evidence="3" id="KW-0547">Nucleotide-binding</keyword>
<dbReference type="PROSITE" id="PS50893">
    <property type="entry name" value="ABC_TRANSPORTER_2"/>
    <property type="match status" value="2"/>
</dbReference>
<dbReference type="SMART" id="SM00382">
    <property type="entry name" value="AAA"/>
    <property type="match status" value="2"/>
</dbReference>
<dbReference type="Gene3D" id="3.40.50.300">
    <property type="entry name" value="P-loop containing nucleotide triphosphate hydrolases"/>
    <property type="match status" value="2"/>
</dbReference>
<evidence type="ECO:0000256" key="4">
    <source>
        <dbReference type="ARBA" id="ARBA00022840"/>
    </source>
</evidence>
<dbReference type="KEGG" id="rha:RHA1_ro11175"/>
<protein>
    <submittedName>
        <fullName evidence="6">ABC sugar transporter, ATP-binding component</fullName>
    </submittedName>
</protein>
<dbReference type="PANTHER" id="PTHR43790:SF9">
    <property type="entry name" value="GALACTOFURANOSE TRANSPORTER ATP-BINDING PROTEIN YTFR"/>
    <property type="match status" value="1"/>
</dbReference>
<organism evidence="6 7">
    <name type="scientific">Rhodococcus jostii (strain RHA1)</name>
    <dbReference type="NCBI Taxonomy" id="101510"/>
    <lineage>
        <taxon>Bacteria</taxon>
        <taxon>Bacillati</taxon>
        <taxon>Actinomycetota</taxon>
        <taxon>Actinomycetes</taxon>
        <taxon>Mycobacteriales</taxon>
        <taxon>Nocardiaceae</taxon>
        <taxon>Rhodococcus</taxon>
    </lineage>
</organism>
<proteinExistence type="predicted"/>
<evidence type="ECO:0000313" key="7">
    <source>
        <dbReference type="Proteomes" id="UP000008710"/>
    </source>
</evidence>
<gene>
    <name evidence="6" type="ordered locus">RHA1_ro11175</name>
</gene>
<keyword evidence="4 6" id="KW-0067">ATP-binding</keyword>
<dbReference type="CDD" id="cd03216">
    <property type="entry name" value="ABC_Carb_Monos_I"/>
    <property type="match status" value="1"/>
</dbReference>
<evidence type="ECO:0000256" key="2">
    <source>
        <dbReference type="ARBA" id="ARBA00022737"/>
    </source>
</evidence>
<evidence type="ECO:0000256" key="3">
    <source>
        <dbReference type="ARBA" id="ARBA00022741"/>
    </source>
</evidence>
<keyword evidence="2" id="KW-0677">Repeat</keyword>
<dbReference type="InterPro" id="IPR050107">
    <property type="entry name" value="ABC_carbohydrate_import_ATPase"/>
</dbReference>
<accession>Q0RV64</accession>
<dbReference type="SUPFAM" id="SSF52540">
    <property type="entry name" value="P-loop containing nucleoside triphosphate hydrolases"/>
    <property type="match status" value="2"/>
</dbReference>
<dbReference type="InterPro" id="IPR003593">
    <property type="entry name" value="AAA+_ATPase"/>
</dbReference>
<keyword evidence="1" id="KW-0813">Transport</keyword>
<sequence length="507" mass="54705">MMKAAVRLVGMTKSFDGVTVLDGVEFDIAPGEVHGLIGENGSGKSTLVKVLGGVHAPDAGSVCELWGNPLEFPVDQPQRHGIAIIHQDLALCDAMTVAENIGISSGFDAKLLSPYSKSRESELIRKLSEEFDLQLDPDVEVGTLAPTERTVVAILRALRLLRKHQDGQVLVLDEPTAALPHSESERLLAIVRSLAAAGTAVLFIGHRLQEVLSVCDRISVLRSGKLVATVQASETTDSELVRMMLGYDIGAFYPDRHVPDRKVDVLQIRGLSGGTVEGLDLTVGRGEIVGVTGLAGMGQDEVPYLVNGHYKRESGTVTVDGVAVKSSVRFALAAGIALVPGNRQRDSVWGDGTAIENLTLPFLPRFRRGGVVRHRAEAEFSHGELVKFGVRPLRPAQHITRFSGGNQQKIVLARWLQVNPKVLLLHEPTQGIDAGAKKEIYKLIRDAAENGAAIVVFSTDIEEVANVCHRVIVMRHGRATMEIAEECLSEQQLIAASQGALDVLEQK</sequence>
<dbReference type="AlphaFoldDB" id="Q0RV64"/>
<feature type="domain" description="ABC transporter" evidence="5">
    <location>
        <begin position="6"/>
        <end position="248"/>
    </location>
</feature>
<dbReference type="Proteomes" id="UP000008710">
    <property type="component" value="Plasmid pRHL3"/>
</dbReference>
<dbReference type="RefSeq" id="WP_011600449.1">
    <property type="nucleotide sequence ID" value="NC_008271.1"/>
</dbReference>
<dbReference type="CDD" id="cd03215">
    <property type="entry name" value="ABC_Carb_Monos_II"/>
    <property type="match status" value="1"/>
</dbReference>
<dbReference type="PANTHER" id="PTHR43790">
    <property type="entry name" value="CARBOHYDRATE TRANSPORT ATP-BINDING PROTEIN MG119-RELATED"/>
    <property type="match status" value="1"/>
</dbReference>
<dbReference type="eggNOG" id="COG1129">
    <property type="taxonomic scope" value="Bacteria"/>
</dbReference>
<evidence type="ECO:0000259" key="5">
    <source>
        <dbReference type="PROSITE" id="PS50893"/>
    </source>
</evidence>
<evidence type="ECO:0000256" key="1">
    <source>
        <dbReference type="ARBA" id="ARBA00022448"/>
    </source>
</evidence>
<evidence type="ECO:0000313" key="6">
    <source>
        <dbReference type="EMBL" id="ABH00822.1"/>
    </source>
</evidence>